<dbReference type="Proteomes" id="UP000295711">
    <property type="component" value="Unassembled WGS sequence"/>
</dbReference>
<name>A0A4R2LK25_9FIRM</name>
<organism evidence="4 5">
    <name type="scientific">Frisingicoccus caecimuris</name>
    <dbReference type="NCBI Taxonomy" id="1796636"/>
    <lineage>
        <taxon>Bacteria</taxon>
        <taxon>Bacillati</taxon>
        <taxon>Bacillota</taxon>
        <taxon>Clostridia</taxon>
        <taxon>Lachnospirales</taxon>
        <taxon>Lachnospiraceae</taxon>
        <taxon>Frisingicoccus</taxon>
    </lineage>
</organism>
<evidence type="ECO:0000313" key="5">
    <source>
        <dbReference type="Proteomes" id="UP000295711"/>
    </source>
</evidence>
<sequence>MKILKKVGVLACMVGMLAESPAMNVWAVSETMVMTRVLSESPETMNQMAVETIELKIDSENCYTGMNQPYSEGYTPKVENDTASLVVPVVCQGRLRNDTLKVSLNLGDGTGLPFISEKYEKDIELSQEKVNGSQETISCYLVTFDLKLKDERKNGEYPVILSIHAEDIDGKPLHKEFSVNVVITDEKPASSEPSTDEPVTDEPSTMEPSTDAPVTEPSTGEPSTEPSTGTPKDDLTGAVDVTGPSGGDSGGASSGASSGGGTASETPTFAPKMIVQSCKSSKDEIQAGDEMTLDITLFNTSSTETVRNMTVTIGDEGEYLNLLSPTDTIYVESVSAGQTCVVSYKYKILSSAVPGAYGLSVSMDYADSKGASQSASGKIRMMVAQPVKLEFDPLVLDSEVQVGDVVNAQIQAMNLGRSKVHNVRAVIEADGLAPEGTLFIGDIEAGKTATGSVKISVTSLSKGSSLYGETKGTVTYYYEDENGKEYEKTGDFITNIKTPFSNTTKEESDDTGQWWIIMAVVVGILFFLIIGMILRGIRRRNRQNEVEEKAE</sequence>
<evidence type="ECO:0000256" key="1">
    <source>
        <dbReference type="SAM" id="MobiDB-lite"/>
    </source>
</evidence>
<comment type="caution">
    <text evidence="4">The sequence shown here is derived from an EMBL/GenBank/DDBJ whole genome shotgun (WGS) entry which is preliminary data.</text>
</comment>
<keyword evidence="5" id="KW-1185">Reference proteome</keyword>
<evidence type="ECO:0000256" key="3">
    <source>
        <dbReference type="SAM" id="SignalP"/>
    </source>
</evidence>
<dbReference type="EMBL" id="SLXA01000002">
    <property type="protein sequence ID" value="TCO85782.1"/>
    <property type="molecule type" value="Genomic_DNA"/>
</dbReference>
<feature type="transmembrane region" description="Helical" evidence="2">
    <location>
        <begin position="514"/>
        <end position="534"/>
    </location>
</feature>
<feature type="chain" id="PRO_5020214460" description="Repeat protein (TIGR01451 family)" evidence="3">
    <location>
        <begin position="28"/>
        <end position="551"/>
    </location>
</feature>
<gene>
    <name evidence="4" type="ORF">EV212_10297</name>
</gene>
<reference evidence="4 5" key="1">
    <citation type="submission" date="2019-03" db="EMBL/GenBank/DDBJ databases">
        <title>Genomic Encyclopedia of Type Strains, Phase IV (KMG-IV): sequencing the most valuable type-strain genomes for metagenomic binning, comparative biology and taxonomic classification.</title>
        <authorList>
            <person name="Goeker M."/>
        </authorList>
    </citation>
    <scope>NUCLEOTIDE SEQUENCE [LARGE SCALE GENOMIC DNA]</scope>
    <source>
        <strain evidence="4 5">DSM 28559</strain>
    </source>
</reference>
<keyword evidence="2" id="KW-1133">Transmembrane helix</keyword>
<accession>A0A4R2LK25</accession>
<feature type="region of interest" description="Disordered" evidence="1">
    <location>
        <begin position="184"/>
        <end position="269"/>
    </location>
</feature>
<feature type="signal peptide" evidence="3">
    <location>
        <begin position="1"/>
        <end position="27"/>
    </location>
</feature>
<evidence type="ECO:0000313" key="4">
    <source>
        <dbReference type="EMBL" id="TCO85782.1"/>
    </source>
</evidence>
<dbReference type="AlphaFoldDB" id="A0A4R2LK25"/>
<evidence type="ECO:0000256" key="2">
    <source>
        <dbReference type="SAM" id="Phobius"/>
    </source>
</evidence>
<proteinExistence type="predicted"/>
<dbReference type="Gene3D" id="2.60.40.10">
    <property type="entry name" value="Immunoglobulins"/>
    <property type="match status" value="1"/>
</dbReference>
<dbReference type="PANTHER" id="PTHR35902">
    <property type="entry name" value="S-LAYER DOMAIN-LIKE PROTEIN-RELATED"/>
    <property type="match status" value="1"/>
</dbReference>
<keyword evidence="2" id="KW-0472">Membrane</keyword>
<dbReference type="RefSeq" id="WP_207669053.1">
    <property type="nucleotide sequence ID" value="NZ_JANKAQ010000001.1"/>
</dbReference>
<feature type="compositionally biased region" description="Polar residues" evidence="1">
    <location>
        <begin position="216"/>
        <end position="230"/>
    </location>
</feature>
<dbReference type="InterPro" id="IPR013783">
    <property type="entry name" value="Ig-like_fold"/>
</dbReference>
<feature type="compositionally biased region" description="Gly residues" evidence="1">
    <location>
        <begin position="244"/>
        <end position="262"/>
    </location>
</feature>
<keyword evidence="2" id="KW-0812">Transmembrane</keyword>
<protein>
    <recommendedName>
        <fullName evidence="6">Repeat protein (TIGR01451 family)</fullName>
    </recommendedName>
</protein>
<dbReference type="PANTHER" id="PTHR35902:SF6">
    <property type="entry name" value="CONSERVED WITHIN P. AEROPHILUM"/>
    <property type="match status" value="1"/>
</dbReference>
<keyword evidence="3" id="KW-0732">Signal</keyword>
<evidence type="ECO:0008006" key="6">
    <source>
        <dbReference type="Google" id="ProtNLM"/>
    </source>
</evidence>